<organism evidence="2 3">
    <name type="scientific">Gracilinema caldarium (strain ATCC 51460 / DSM 7334 / H1)</name>
    <name type="common">Treponema caldarium</name>
    <dbReference type="NCBI Taxonomy" id="744872"/>
    <lineage>
        <taxon>Bacteria</taxon>
        <taxon>Pseudomonadati</taxon>
        <taxon>Spirochaetota</taxon>
        <taxon>Spirochaetia</taxon>
        <taxon>Spirochaetales</taxon>
        <taxon>Breznakiellaceae</taxon>
        <taxon>Gracilinema</taxon>
    </lineage>
</organism>
<dbReference type="SUPFAM" id="SSF53474">
    <property type="entry name" value="alpha/beta-Hydrolases"/>
    <property type="match status" value="1"/>
</dbReference>
<protein>
    <submittedName>
        <fullName evidence="2">Esterase</fullName>
    </submittedName>
</protein>
<dbReference type="InterPro" id="IPR029058">
    <property type="entry name" value="AB_hydrolase_fold"/>
</dbReference>
<keyword evidence="1" id="KW-0732">Signal</keyword>
<dbReference type="Gene3D" id="3.40.50.1820">
    <property type="entry name" value="alpha/beta hydrolase"/>
    <property type="match status" value="1"/>
</dbReference>
<evidence type="ECO:0000313" key="2">
    <source>
        <dbReference type="EMBL" id="AEJ20917.1"/>
    </source>
</evidence>
<accession>F8F2D5</accession>
<dbReference type="InterPro" id="IPR050583">
    <property type="entry name" value="Mycobacterial_A85_antigen"/>
</dbReference>
<dbReference type="PANTHER" id="PTHR48098">
    <property type="entry name" value="ENTEROCHELIN ESTERASE-RELATED"/>
    <property type="match status" value="1"/>
</dbReference>
<dbReference type="Proteomes" id="UP000000503">
    <property type="component" value="Chromosome"/>
</dbReference>
<feature type="chain" id="PRO_5003369933" evidence="1">
    <location>
        <begin position="26"/>
        <end position="268"/>
    </location>
</feature>
<evidence type="ECO:0000256" key="1">
    <source>
        <dbReference type="SAM" id="SignalP"/>
    </source>
</evidence>
<evidence type="ECO:0000313" key="3">
    <source>
        <dbReference type="Proteomes" id="UP000000503"/>
    </source>
</evidence>
<keyword evidence="3" id="KW-1185">Reference proteome</keyword>
<proteinExistence type="predicted"/>
<gene>
    <name evidence="2" type="ordered locus">Spica_2822</name>
</gene>
<sequence>MSTNNRILIKLLVLFACLYIPKTDAQTISNNTLMGGTMIKETYYSTTTKANRNCYVYLPENYNPSKKYSIVYVLHGIGGTEDEWIINGSPKEIMDQLYKNKLVKPMILVFPNGRAMNPDTVPRDVYGAEAQAAFARFEFDVLNDLMPFIEKRYSVYGDRAHRAICGLSMGGGQALNFGLAHPDLFEYVGAFSPAPNTDVTKFKVENNKTSPLIYVLCGESDNLLFVSQNVNNYLTSKGIPHTYKTMPGNHEWSVWKEGLRSFVQMIFR</sequence>
<dbReference type="AlphaFoldDB" id="F8F2D5"/>
<reference evidence="3" key="1">
    <citation type="journal article" date="2013" name="Stand. Genomic Sci.">
        <title>Genome sequence of the thermophilic fresh-water bacterium Spirochaeta caldaria type strain (H1(T)), reclassification of Spirochaeta caldaria, Spirochaeta stenostrepta, and Spirochaeta zuelzerae in the genus Treponema as Treponema caldaria comb. nov., Treponema stenostrepta comb. nov., and Treponema zuelzerae comb. nov., and emendation of the genus Treponema.</title>
        <authorList>
            <person name="Abt B."/>
            <person name="Goker M."/>
            <person name="Scheuner C."/>
            <person name="Han C."/>
            <person name="Lu M."/>
            <person name="Misra M."/>
            <person name="Lapidus A."/>
            <person name="Nolan M."/>
            <person name="Lucas S."/>
            <person name="Hammon N."/>
            <person name="Deshpande S."/>
            <person name="Cheng J.F."/>
            <person name="Tapia R."/>
            <person name="Goodwin L.A."/>
            <person name="Pitluck S."/>
            <person name="Liolios K."/>
            <person name="Pagani I."/>
            <person name="Ivanova N."/>
            <person name="Mavromatis K."/>
            <person name="Mikhailova N."/>
            <person name="Huntemann M."/>
            <person name="Pati A."/>
            <person name="Chen A."/>
            <person name="Palaniappan K."/>
            <person name="Land M."/>
            <person name="Hauser L."/>
            <person name="Jeffries C.D."/>
            <person name="Rohde M."/>
            <person name="Spring S."/>
            <person name="Gronow S."/>
            <person name="Detter J.C."/>
            <person name="Bristow J."/>
            <person name="Eisen J.A."/>
            <person name="Markowitz V."/>
            <person name="Hugenholtz P."/>
            <person name="Kyrpides N.C."/>
            <person name="Woyke T."/>
            <person name="Klenk H.P."/>
        </authorList>
    </citation>
    <scope>NUCLEOTIDE SEQUENCE</scope>
    <source>
        <strain evidence="3">ATCC 51460 / DSM 7334 / H1</strain>
    </source>
</reference>
<dbReference type="RefSeq" id="WP_013970195.1">
    <property type="nucleotide sequence ID" value="NC_015732.1"/>
</dbReference>
<dbReference type="GO" id="GO:0016747">
    <property type="term" value="F:acyltransferase activity, transferring groups other than amino-acyl groups"/>
    <property type="evidence" value="ECO:0007669"/>
    <property type="project" value="TreeGrafter"/>
</dbReference>
<dbReference type="KEGG" id="scd:Spica_2822"/>
<dbReference type="HOGENOM" id="CLU_037618_2_0_12"/>
<dbReference type="InterPro" id="IPR000801">
    <property type="entry name" value="Esterase-like"/>
</dbReference>
<dbReference type="PANTHER" id="PTHR48098:SF1">
    <property type="entry name" value="DIACYLGLYCEROL ACYLTRANSFERASE_MYCOLYLTRANSFERASE AG85A"/>
    <property type="match status" value="1"/>
</dbReference>
<dbReference type="EMBL" id="CP002868">
    <property type="protein sequence ID" value="AEJ20917.1"/>
    <property type="molecule type" value="Genomic_DNA"/>
</dbReference>
<dbReference type="STRING" id="744872.Spica_2822"/>
<dbReference type="OrthoDB" id="9803578at2"/>
<dbReference type="Pfam" id="PF00756">
    <property type="entry name" value="Esterase"/>
    <property type="match status" value="1"/>
</dbReference>
<feature type="signal peptide" evidence="1">
    <location>
        <begin position="1"/>
        <end position="25"/>
    </location>
</feature>
<dbReference type="eggNOG" id="COG2382">
    <property type="taxonomic scope" value="Bacteria"/>
</dbReference>
<name>F8F2D5_GRAC1</name>